<keyword evidence="2" id="KW-1185">Reference proteome</keyword>
<comment type="caution">
    <text evidence="1">The sequence shown here is derived from an EMBL/GenBank/DDBJ whole genome shotgun (WGS) entry which is preliminary data.</text>
</comment>
<accession>A0ABQ3SF86</accession>
<protein>
    <submittedName>
        <fullName evidence="1">Uncharacterized protein</fullName>
    </submittedName>
</protein>
<evidence type="ECO:0000313" key="2">
    <source>
        <dbReference type="Proteomes" id="UP000613974"/>
    </source>
</evidence>
<reference evidence="2" key="1">
    <citation type="submission" date="2023-07" db="EMBL/GenBank/DDBJ databases">
        <title>Whole genome shotgun sequence of Streptomyces nojiriensis NBRC 13794.</title>
        <authorList>
            <person name="Komaki H."/>
            <person name="Tamura T."/>
        </authorList>
    </citation>
    <scope>NUCLEOTIDE SEQUENCE [LARGE SCALE GENOMIC DNA]</scope>
    <source>
        <strain evidence="2">NBRC 13794</strain>
    </source>
</reference>
<dbReference type="Proteomes" id="UP000613974">
    <property type="component" value="Unassembled WGS sequence"/>
</dbReference>
<sequence length="49" mass="5209">MTAKRPRGSPMELKVPLTCGYVGFSPFGAVSMTRHVECVAMLEPVAKGA</sequence>
<dbReference type="EMBL" id="BNEC01000003">
    <property type="protein sequence ID" value="GHI66790.1"/>
    <property type="molecule type" value="Genomic_DNA"/>
</dbReference>
<name>A0ABQ3SF86_9ACTN</name>
<organism evidence="1 2">
    <name type="scientific">Streptomyces nojiriensis</name>
    <dbReference type="NCBI Taxonomy" id="66374"/>
    <lineage>
        <taxon>Bacteria</taxon>
        <taxon>Bacillati</taxon>
        <taxon>Actinomycetota</taxon>
        <taxon>Actinomycetes</taxon>
        <taxon>Kitasatosporales</taxon>
        <taxon>Streptomycetaceae</taxon>
        <taxon>Streptomyces</taxon>
    </lineage>
</organism>
<gene>
    <name evidence="1" type="ORF">Snoj_07080</name>
</gene>
<evidence type="ECO:0000313" key="1">
    <source>
        <dbReference type="EMBL" id="GHI66790.1"/>
    </source>
</evidence>
<proteinExistence type="predicted"/>